<feature type="signal peptide" evidence="1">
    <location>
        <begin position="1"/>
        <end position="24"/>
    </location>
</feature>
<dbReference type="EMBL" id="MU853341">
    <property type="protein sequence ID" value="KAK4112856.1"/>
    <property type="molecule type" value="Genomic_DNA"/>
</dbReference>
<reference evidence="3" key="2">
    <citation type="submission" date="2023-05" db="EMBL/GenBank/DDBJ databases">
        <authorList>
            <consortium name="Lawrence Berkeley National Laboratory"/>
            <person name="Steindorff A."/>
            <person name="Hensen N."/>
            <person name="Bonometti L."/>
            <person name="Westerberg I."/>
            <person name="Brannstrom I.O."/>
            <person name="Guillou S."/>
            <person name="Cros-Aarteil S."/>
            <person name="Calhoun S."/>
            <person name="Haridas S."/>
            <person name="Kuo A."/>
            <person name="Mondo S."/>
            <person name="Pangilinan J."/>
            <person name="Riley R."/>
            <person name="Labutti K."/>
            <person name="Andreopoulos B."/>
            <person name="Lipzen A."/>
            <person name="Chen C."/>
            <person name="Yanf M."/>
            <person name="Daum C."/>
            <person name="Ng V."/>
            <person name="Clum A."/>
            <person name="Ohm R."/>
            <person name="Martin F."/>
            <person name="Silar P."/>
            <person name="Natvig D."/>
            <person name="Lalanne C."/>
            <person name="Gautier V."/>
            <person name="Ament-Velasquez S.L."/>
            <person name="Kruys A."/>
            <person name="Hutchinson M.I."/>
            <person name="Powell A.J."/>
            <person name="Barry K."/>
            <person name="Miller A.N."/>
            <person name="Grigoriev I.V."/>
            <person name="Debuchy R."/>
            <person name="Gladieux P."/>
            <person name="Thoren M.H."/>
            <person name="Johannesson H."/>
        </authorList>
    </citation>
    <scope>NUCLEOTIDE SEQUENCE</scope>
    <source>
        <strain evidence="3">CBS 508.74</strain>
    </source>
</reference>
<dbReference type="Proteomes" id="UP001302812">
    <property type="component" value="Unassembled WGS sequence"/>
</dbReference>
<keyword evidence="4" id="KW-1185">Reference proteome</keyword>
<keyword evidence="1" id="KW-0732">Signal</keyword>
<name>A0AAN6TEB2_9PEZI</name>
<dbReference type="RefSeq" id="XP_064670426.1">
    <property type="nucleotide sequence ID" value="XM_064819177.1"/>
</dbReference>
<dbReference type="AlphaFoldDB" id="A0AAN6TEB2"/>
<comment type="caution">
    <text evidence="3">The sequence shown here is derived from an EMBL/GenBank/DDBJ whole genome shotgun (WGS) entry which is preliminary data.</text>
</comment>
<evidence type="ECO:0000313" key="4">
    <source>
        <dbReference type="Proteomes" id="UP001302812"/>
    </source>
</evidence>
<evidence type="ECO:0000313" key="3">
    <source>
        <dbReference type="EMBL" id="KAK4112856.1"/>
    </source>
</evidence>
<organism evidence="3 4">
    <name type="scientific">Canariomyces notabilis</name>
    <dbReference type="NCBI Taxonomy" id="2074819"/>
    <lineage>
        <taxon>Eukaryota</taxon>
        <taxon>Fungi</taxon>
        <taxon>Dikarya</taxon>
        <taxon>Ascomycota</taxon>
        <taxon>Pezizomycotina</taxon>
        <taxon>Sordariomycetes</taxon>
        <taxon>Sordariomycetidae</taxon>
        <taxon>Sordariales</taxon>
        <taxon>Chaetomiaceae</taxon>
        <taxon>Canariomyces</taxon>
    </lineage>
</organism>
<feature type="chain" id="PRO_5042968340" description="DUF7136 domain-containing protein" evidence="1">
    <location>
        <begin position="25"/>
        <end position="293"/>
    </location>
</feature>
<accession>A0AAN6TEB2</accession>
<protein>
    <recommendedName>
        <fullName evidence="2">DUF7136 domain-containing protein</fullName>
    </recommendedName>
</protein>
<dbReference type="InterPro" id="IPR055560">
    <property type="entry name" value="DUF7136"/>
</dbReference>
<evidence type="ECO:0000256" key="1">
    <source>
        <dbReference type="SAM" id="SignalP"/>
    </source>
</evidence>
<sequence length="293" mass="31995">MHLSARAAGSAVALLVCLGRLVDAAGVLEFDLVFPRMNETYAPTDSFPVIFALQNAQLAQYLTPSFNYYISHLASPEPELGNPYDGVVHGRHNLTYLRWTTNWTSLNEPYFVYTYFNNFTTQGRWRMLWSATWYSCNVDALGKPGTDDYYNIPVIFNTSEKGGRSFEFTIADGGQAFDLVAATANNATCLSKEYGVAINVTDRMMDIPDITTPDWHGGDSCIVLESSLPMPTPTPCRVAIDSAVAASMSAAKLCHRQNPPDGCPSENVGQRLAVAGMACLATVLGSLSFFLVI</sequence>
<evidence type="ECO:0000259" key="2">
    <source>
        <dbReference type="Pfam" id="PF23584"/>
    </source>
</evidence>
<reference evidence="3" key="1">
    <citation type="journal article" date="2023" name="Mol. Phylogenet. Evol.">
        <title>Genome-scale phylogeny and comparative genomics of the fungal order Sordariales.</title>
        <authorList>
            <person name="Hensen N."/>
            <person name="Bonometti L."/>
            <person name="Westerberg I."/>
            <person name="Brannstrom I.O."/>
            <person name="Guillou S."/>
            <person name="Cros-Aarteil S."/>
            <person name="Calhoun S."/>
            <person name="Haridas S."/>
            <person name="Kuo A."/>
            <person name="Mondo S."/>
            <person name="Pangilinan J."/>
            <person name="Riley R."/>
            <person name="LaButti K."/>
            <person name="Andreopoulos B."/>
            <person name="Lipzen A."/>
            <person name="Chen C."/>
            <person name="Yan M."/>
            <person name="Daum C."/>
            <person name="Ng V."/>
            <person name="Clum A."/>
            <person name="Steindorff A."/>
            <person name="Ohm R.A."/>
            <person name="Martin F."/>
            <person name="Silar P."/>
            <person name="Natvig D.O."/>
            <person name="Lalanne C."/>
            <person name="Gautier V."/>
            <person name="Ament-Velasquez S.L."/>
            <person name="Kruys A."/>
            <person name="Hutchinson M.I."/>
            <person name="Powell A.J."/>
            <person name="Barry K."/>
            <person name="Miller A.N."/>
            <person name="Grigoriev I.V."/>
            <person name="Debuchy R."/>
            <person name="Gladieux P."/>
            <person name="Hiltunen Thoren M."/>
            <person name="Johannesson H."/>
        </authorList>
    </citation>
    <scope>NUCLEOTIDE SEQUENCE</scope>
    <source>
        <strain evidence="3">CBS 508.74</strain>
    </source>
</reference>
<gene>
    <name evidence="3" type="ORF">N656DRAFT_845040</name>
</gene>
<dbReference type="GeneID" id="89943303"/>
<proteinExistence type="predicted"/>
<dbReference type="Pfam" id="PF23584">
    <property type="entry name" value="DUF7136"/>
    <property type="match status" value="1"/>
</dbReference>
<feature type="domain" description="DUF7136" evidence="2">
    <location>
        <begin position="24"/>
        <end position="263"/>
    </location>
</feature>